<protein>
    <recommendedName>
        <fullName evidence="2">C6 finger domain transcription factor nscR</fullName>
    </recommendedName>
    <alternativeName>
        <fullName evidence="8">Neosartiricin B biosynthesis protein R</fullName>
    </alternativeName>
</protein>
<dbReference type="GO" id="GO:0005634">
    <property type="term" value="C:nucleus"/>
    <property type="evidence" value="ECO:0007669"/>
    <property type="project" value="UniProtKB-SubCell"/>
</dbReference>
<dbReference type="GO" id="GO:0008270">
    <property type="term" value="F:zinc ion binding"/>
    <property type="evidence" value="ECO:0007669"/>
    <property type="project" value="InterPro"/>
</dbReference>
<feature type="region of interest" description="Disordered" evidence="10">
    <location>
        <begin position="1"/>
        <end position="25"/>
    </location>
</feature>
<comment type="subcellular location">
    <subcellularLocation>
        <location evidence="1">Nucleus</location>
    </subcellularLocation>
</comment>
<dbReference type="PROSITE" id="PS00463">
    <property type="entry name" value="ZN2_CY6_FUNGAL_1"/>
    <property type="match status" value="1"/>
</dbReference>
<dbReference type="CDD" id="cd12148">
    <property type="entry name" value="fungal_TF_MHR"/>
    <property type="match status" value="1"/>
</dbReference>
<dbReference type="CDD" id="cd00067">
    <property type="entry name" value="GAL4"/>
    <property type="match status" value="1"/>
</dbReference>
<dbReference type="InterPro" id="IPR036864">
    <property type="entry name" value="Zn2-C6_fun-type_DNA-bd_sf"/>
</dbReference>
<feature type="compositionally biased region" description="Low complexity" evidence="10">
    <location>
        <begin position="162"/>
        <end position="178"/>
    </location>
</feature>
<evidence type="ECO:0000256" key="1">
    <source>
        <dbReference type="ARBA" id="ARBA00004123"/>
    </source>
</evidence>
<dbReference type="Pfam" id="PF04082">
    <property type="entry name" value="Fungal_trans"/>
    <property type="match status" value="1"/>
</dbReference>
<name>A0A2B7Z6Q8_9EURO</name>
<feature type="region of interest" description="Disordered" evidence="10">
    <location>
        <begin position="391"/>
        <end position="416"/>
    </location>
</feature>
<dbReference type="AlphaFoldDB" id="A0A2B7Z6Q8"/>
<proteinExistence type="predicted"/>
<dbReference type="PANTHER" id="PTHR31001:SF49">
    <property type="entry name" value="ZN(II)2CYS6 TRANSCRIPTION FACTOR (EUROFUNG)"/>
    <property type="match status" value="1"/>
</dbReference>
<dbReference type="InterPro" id="IPR050613">
    <property type="entry name" value="Sec_Metabolite_Reg"/>
</dbReference>
<keyword evidence="6" id="KW-0804">Transcription</keyword>
<dbReference type="GO" id="GO:0003677">
    <property type="term" value="F:DNA binding"/>
    <property type="evidence" value="ECO:0007669"/>
    <property type="project" value="UniProtKB-KW"/>
</dbReference>
<dbReference type="Proteomes" id="UP000226031">
    <property type="component" value="Unassembled WGS sequence"/>
</dbReference>
<organism evidence="12 13">
    <name type="scientific">[Emmonsia] crescens</name>
    <dbReference type="NCBI Taxonomy" id="73230"/>
    <lineage>
        <taxon>Eukaryota</taxon>
        <taxon>Fungi</taxon>
        <taxon>Dikarya</taxon>
        <taxon>Ascomycota</taxon>
        <taxon>Pezizomycotina</taxon>
        <taxon>Eurotiomycetes</taxon>
        <taxon>Eurotiomycetidae</taxon>
        <taxon>Onygenales</taxon>
        <taxon>Ajellomycetaceae</taxon>
        <taxon>Emergomyces</taxon>
    </lineage>
</organism>
<feature type="region of interest" description="Disordered" evidence="10">
    <location>
        <begin position="59"/>
        <end position="82"/>
    </location>
</feature>
<feature type="domain" description="Zn(2)-C6 fungal-type" evidence="11">
    <location>
        <begin position="28"/>
        <end position="57"/>
    </location>
</feature>
<keyword evidence="3" id="KW-0479">Metal-binding</keyword>
<evidence type="ECO:0000256" key="10">
    <source>
        <dbReference type="SAM" id="MobiDB-lite"/>
    </source>
</evidence>
<evidence type="ECO:0000256" key="3">
    <source>
        <dbReference type="ARBA" id="ARBA00022723"/>
    </source>
</evidence>
<dbReference type="InterPro" id="IPR001138">
    <property type="entry name" value="Zn2Cys6_DnaBD"/>
</dbReference>
<dbReference type="InterPro" id="IPR007219">
    <property type="entry name" value="XnlR_reg_dom"/>
</dbReference>
<evidence type="ECO:0000313" key="12">
    <source>
        <dbReference type="EMBL" id="PGH28838.1"/>
    </source>
</evidence>
<comment type="caution">
    <text evidence="12">The sequence shown here is derived from an EMBL/GenBank/DDBJ whole genome shotgun (WGS) entry which is preliminary data.</text>
</comment>
<evidence type="ECO:0000259" key="11">
    <source>
        <dbReference type="PROSITE" id="PS50048"/>
    </source>
</evidence>
<dbReference type="PROSITE" id="PS50048">
    <property type="entry name" value="ZN2_CY6_FUNGAL_2"/>
    <property type="match status" value="1"/>
</dbReference>
<dbReference type="GO" id="GO:0000981">
    <property type="term" value="F:DNA-binding transcription factor activity, RNA polymerase II-specific"/>
    <property type="evidence" value="ECO:0007669"/>
    <property type="project" value="InterPro"/>
</dbReference>
<feature type="region of interest" description="Disordered" evidence="10">
    <location>
        <begin position="159"/>
        <end position="180"/>
    </location>
</feature>
<evidence type="ECO:0000256" key="6">
    <source>
        <dbReference type="ARBA" id="ARBA00023163"/>
    </source>
</evidence>
<evidence type="ECO:0000256" key="2">
    <source>
        <dbReference type="ARBA" id="ARBA00018346"/>
    </source>
</evidence>
<keyword evidence="7" id="KW-0539">Nucleus</keyword>
<keyword evidence="4" id="KW-0805">Transcription regulation</keyword>
<keyword evidence="13" id="KW-1185">Reference proteome</keyword>
<dbReference type="PANTHER" id="PTHR31001">
    <property type="entry name" value="UNCHARACTERIZED TRANSCRIPTIONAL REGULATORY PROTEIN"/>
    <property type="match status" value="1"/>
</dbReference>
<dbReference type="Pfam" id="PF00172">
    <property type="entry name" value="Zn_clus"/>
    <property type="match status" value="1"/>
</dbReference>
<dbReference type="VEuPathDB" id="FungiDB:EMCG_09592"/>
<evidence type="ECO:0000256" key="8">
    <source>
        <dbReference type="ARBA" id="ARBA00031692"/>
    </source>
</evidence>
<evidence type="ECO:0000313" key="13">
    <source>
        <dbReference type="Proteomes" id="UP000226031"/>
    </source>
</evidence>
<dbReference type="Gene3D" id="4.10.240.10">
    <property type="entry name" value="Zn(2)-C6 fungal-type DNA-binding domain"/>
    <property type="match status" value="1"/>
</dbReference>
<accession>A0A2B7Z6Q8</accession>
<evidence type="ECO:0000256" key="7">
    <source>
        <dbReference type="ARBA" id="ARBA00023242"/>
    </source>
</evidence>
<evidence type="ECO:0000256" key="4">
    <source>
        <dbReference type="ARBA" id="ARBA00023015"/>
    </source>
</evidence>
<dbReference type="SMART" id="SM00066">
    <property type="entry name" value="GAL4"/>
    <property type="match status" value="1"/>
</dbReference>
<evidence type="ECO:0000256" key="9">
    <source>
        <dbReference type="ARBA" id="ARBA00045154"/>
    </source>
</evidence>
<keyword evidence="5" id="KW-0238">DNA-binding</keyword>
<evidence type="ECO:0000256" key="5">
    <source>
        <dbReference type="ARBA" id="ARBA00023125"/>
    </source>
</evidence>
<sequence length="752" mass="85457">MSASLCPENCQAGPRPPLSRRRDKPQLSCMSCRQRKLKCDRNRPCENCTKRSHLCVYPNPTSCNPRDQRQRPPRRSSPHSLQDRIRHLEELVTSLVNNGGNPIGSEFTNPNTAAPNPAQQTEEIADSFGRLVVDESGTNYVGNSHWQTILDEVYVREHLDTSTRPSPETTPSDSSQSTNNGIELFLGVNKNITREEILSSIPPKPEIDRLISRFFQSMELGAYMAINLDMKYDLFWQDPSSTDAMWVGLLFGMMCLGSHFYFLAGISEESTEKAELDIKLYRKRCTQCLILGNYTRPQPAALNTLLVYFSSEFMQCEDMDFGLSLLVGTIIHLALRMGYHRDPSHYPHLSVFDGEMRRRTWAVISHLDLMVCVQFGIQRFTNEKLTDTAPPRNLMNHDFDENTTELPPPRLKTETTPVSYTNARTTLLKFLGNVIESIESARQTSYATILKQDNELNQLFESIPPQFKLPKGTLIELPTSIFQRLVIELLYNKTRCLLHKKHFALSDEAYTYSRRTCIDAAMRILKIQSFIHSEAEPGGQFYAQRRKLTLILRQDFMLAAMFICLDLDQESKMSRPPLALLTSDDYPFWRVEDKIKALEYAYKAWERWLSGSKDEAIAIEAVKIVIDKHRTASTCEPLVESDDMAEVHPNSPIPASQVGLSPDLSTGDTNHLVEMLWFPEYGYTMEDVAASTPSNPFTAQTTPLPQFGNHSVDPQQGMEFSADSTRIVEAITHEPPINDWVRTKGSNSRNMA</sequence>
<gene>
    <name evidence="12" type="ORF">GX50_08415</name>
</gene>
<dbReference type="EMBL" id="PDND01000308">
    <property type="protein sequence ID" value="PGH28838.1"/>
    <property type="molecule type" value="Genomic_DNA"/>
</dbReference>
<reference evidence="12 13" key="1">
    <citation type="submission" date="2017-10" db="EMBL/GenBank/DDBJ databases">
        <title>Comparative genomics in systemic dimorphic fungi from Ajellomycetaceae.</title>
        <authorList>
            <person name="Munoz J.F."/>
            <person name="Mcewen J.G."/>
            <person name="Clay O.K."/>
            <person name="Cuomo C.A."/>
        </authorList>
    </citation>
    <scope>NUCLEOTIDE SEQUENCE [LARGE SCALE GENOMIC DNA]</scope>
    <source>
        <strain evidence="12 13">UAMH4076</strain>
    </source>
</reference>
<dbReference type="SMART" id="SM00906">
    <property type="entry name" value="Fungal_trans"/>
    <property type="match status" value="1"/>
</dbReference>
<dbReference type="STRING" id="73230.A0A2B7Z6Q8"/>
<dbReference type="SUPFAM" id="SSF57701">
    <property type="entry name" value="Zn2/Cys6 DNA-binding domain"/>
    <property type="match status" value="1"/>
</dbReference>
<comment type="function">
    <text evidence="9">Transcription factor that specifically regulates the neosartoricin B biosynthesis gene cluster.</text>
</comment>
<dbReference type="GO" id="GO:0006351">
    <property type="term" value="P:DNA-templated transcription"/>
    <property type="evidence" value="ECO:0007669"/>
    <property type="project" value="InterPro"/>
</dbReference>